<dbReference type="Pfam" id="PF00078">
    <property type="entry name" value="RVT_1"/>
    <property type="match status" value="1"/>
</dbReference>
<organism evidence="3 4">
    <name type="scientific">Babesia caballi</name>
    <dbReference type="NCBI Taxonomy" id="5871"/>
    <lineage>
        <taxon>Eukaryota</taxon>
        <taxon>Sar</taxon>
        <taxon>Alveolata</taxon>
        <taxon>Apicomplexa</taxon>
        <taxon>Aconoidasida</taxon>
        <taxon>Piroplasmida</taxon>
        <taxon>Babesiidae</taxon>
        <taxon>Babesia</taxon>
    </lineage>
</organism>
<sequence length="816" mass="93838">MNAHLARIADEQEQRERARAHTHNAHAEDLLEESMILAGQDEEKFCQSEHYIPTPLSLSEEEASPQVRPEVRDSGAVEAGPGNDTTRQTQPGPAQAETPDQGAPVVQVDPTPDAGDSGKVRPPTEAELNPKSRLWYLQQICNSVKGTVETWSRLVMESVVAAKFRMPNKGYPLVAANFIKKFSLRVNENDVIQDPKRIRAHCVKHGPQLTGEIGSIRDVSLYERLKKEFNGLMTSRMENPTVLRDKRNQRYTEHSINKEAVSMLNVIIKEYLIDHPVNDMTHLAIIYQTVQDCHDMVAYKPYGYRMFELFTGRFFRNLEQKHQVDESQIDSGMLIDYWSQMWTKATEPPTGVERYTTELTSYAPMVGFPDRGEFETIIKHTDNWKSPGADGIFNYYIKWLTELHDILHRQTMKVALGEAPLEEWMCRGITYLFPKNDTPTSASQYRPITCMSNLYKITTKCVTEALQREIKIRGLLTENQMGTMRKVQGAKEHALANIAINAAHKCRLYSTWIDITKAFDSVDHVVLEHVIRRLKLPNWMTNFILDTIKRWTIDIRWHKECIIEGKKIERGILQGDSLSPLLFVLCMDPLSRRLRQLYPSVQIRTSDSREFGTNHLLYIDDLKLLAKDEDVMQKMTKETEEYLTHIGLIINRDKSATNSSRCADTARLLEGPETYKYLGITETRYSSVSRGMYSRIHEEIKKRVNMLLDTDLSAKNLFRAVNQYALTVPNYYIGVVPMEPYQFARLDRMVRTQLYKKGAHKHCANISRLYVPHPDIIVADKRKNRITIVEIGITSQNNLTSASRRNSRRSATTTRR</sequence>
<dbReference type="CDD" id="cd01650">
    <property type="entry name" value="RT_nLTR_like"/>
    <property type="match status" value="1"/>
</dbReference>
<dbReference type="SUPFAM" id="SSF56672">
    <property type="entry name" value="DNA/RNA polymerases"/>
    <property type="match status" value="1"/>
</dbReference>
<accession>A0AAV4LSR5</accession>
<dbReference type="PANTHER" id="PTHR35450:SF2">
    <property type="entry name" value="REVERSE TRANSCRIPTASE DOMAIN-CONTAINING PROTEIN"/>
    <property type="match status" value="1"/>
</dbReference>
<feature type="compositionally biased region" description="Polar residues" evidence="1">
    <location>
        <begin position="83"/>
        <end position="92"/>
    </location>
</feature>
<protein>
    <submittedName>
        <fullName evidence="3">Reverse-transcriptase domain containing protein,putative</fullName>
    </submittedName>
</protein>
<proteinExistence type="predicted"/>
<dbReference type="Proteomes" id="UP001497744">
    <property type="component" value="Unassembled WGS sequence"/>
</dbReference>
<feature type="compositionally biased region" description="Basic and acidic residues" evidence="1">
    <location>
        <begin position="116"/>
        <end position="126"/>
    </location>
</feature>
<dbReference type="RefSeq" id="XP_067713720.1">
    <property type="nucleotide sequence ID" value="XM_067857619.1"/>
</dbReference>
<name>A0AAV4LSR5_BABCB</name>
<gene>
    <name evidence="3" type="ORF">BcabD6B2_10840</name>
</gene>
<evidence type="ECO:0000313" key="4">
    <source>
        <dbReference type="Proteomes" id="UP001497744"/>
    </source>
</evidence>
<evidence type="ECO:0000256" key="1">
    <source>
        <dbReference type="SAM" id="MobiDB-lite"/>
    </source>
</evidence>
<dbReference type="PANTHER" id="PTHR35450">
    <property type="entry name" value="REVERSE TRANSCRIPTASE DOMAIN-CONTAINING PROTEIN"/>
    <property type="match status" value="1"/>
</dbReference>
<keyword evidence="4" id="KW-1185">Reference proteome</keyword>
<dbReference type="PROSITE" id="PS50878">
    <property type="entry name" value="RT_POL"/>
    <property type="match status" value="1"/>
</dbReference>
<dbReference type="EMBL" id="BPLF01000001">
    <property type="protein sequence ID" value="GIX61649.1"/>
    <property type="molecule type" value="Genomic_DNA"/>
</dbReference>
<evidence type="ECO:0000313" key="3">
    <source>
        <dbReference type="EMBL" id="GIX61649.1"/>
    </source>
</evidence>
<reference evidence="3 4" key="1">
    <citation type="submission" date="2021-06" db="EMBL/GenBank/DDBJ databases">
        <title>Genome sequence of Babesia caballi.</title>
        <authorList>
            <person name="Yamagishi J."/>
            <person name="Kidaka T."/>
            <person name="Ochi A."/>
        </authorList>
    </citation>
    <scope>NUCLEOTIDE SEQUENCE [LARGE SCALE GENOMIC DNA]</scope>
    <source>
        <strain evidence="3">USDA-D6B2</strain>
    </source>
</reference>
<dbReference type="GeneID" id="94193132"/>
<feature type="region of interest" description="Disordered" evidence="1">
    <location>
        <begin position="46"/>
        <end position="126"/>
    </location>
</feature>
<dbReference type="AlphaFoldDB" id="A0AAV4LSR5"/>
<dbReference type="InterPro" id="IPR000477">
    <property type="entry name" value="RT_dom"/>
</dbReference>
<evidence type="ECO:0000259" key="2">
    <source>
        <dbReference type="PROSITE" id="PS50878"/>
    </source>
</evidence>
<feature type="region of interest" description="Disordered" evidence="1">
    <location>
        <begin position="1"/>
        <end position="32"/>
    </location>
</feature>
<comment type="caution">
    <text evidence="3">The sequence shown here is derived from an EMBL/GenBank/DDBJ whole genome shotgun (WGS) entry which is preliminary data.</text>
</comment>
<feature type="compositionally biased region" description="Basic and acidic residues" evidence="1">
    <location>
        <begin position="7"/>
        <end position="29"/>
    </location>
</feature>
<feature type="domain" description="Reverse transcriptase" evidence="2">
    <location>
        <begin position="414"/>
        <end position="682"/>
    </location>
</feature>
<dbReference type="InterPro" id="IPR043502">
    <property type="entry name" value="DNA/RNA_pol_sf"/>
</dbReference>